<reference evidence="3 4" key="1">
    <citation type="journal article" date="2022" name="G3 (Bethesda)">
        <title>Whole-genome sequence and methylome profiling of the almond [Prunus dulcis (Mill.) D.A. Webb] cultivar 'Nonpareil'.</title>
        <authorList>
            <person name="D'Amico-Willman K.M."/>
            <person name="Ouma W.Z."/>
            <person name="Meulia T."/>
            <person name="Sideli G.M."/>
            <person name="Gradziel T.M."/>
            <person name="Fresnedo-Ramirez J."/>
        </authorList>
    </citation>
    <scope>NUCLEOTIDE SEQUENCE [LARGE SCALE GENOMIC DNA]</scope>
    <source>
        <strain evidence="3">Clone GOH B32 T37-40</strain>
    </source>
</reference>
<protein>
    <recommendedName>
        <fullName evidence="2">Reverse transcriptase/retrotransposon-derived protein RNase H-like domain-containing protein</fullName>
    </recommendedName>
</protein>
<feature type="compositionally biased region" description="Basic and acidic residues" evidence="1">
    <location>
        <begin position="30"/>
        <end position="41"/>
    </location>
</feature>
<dbReference type="EMBL" id="JAJFAZ020000002">
    <property type="protein sequence ID" value="KAI5347464.1"/>
    <property type="molecule type" value="Genomic_DNA"/>
</dbReference>
<dbReference type="Pfam" id="PF17919">
    <property type="entry name" value="RT_RNaseH_2"/>
    <property type="match status" value="1"/>
</dbReference>
<evidence type="ECO:0000256" key="1">
    <source>
        <dbReference type="SAM" id="MobiDB-lite"/>
    </source>
</evidence>
<dbReference type="PANTHER" id="PTHR48475:SF1">
    <property type="entry name" value="RNASE H TYPE-1 DOMAIN-CONTAINING PROTEIN"/>
    <property type="match status" value="1"/>
</dbReference>
<dbReference type="PANTHER" id="PTHR48475">
    <property type="entry name" value="RIBONUCLEASE H"/>
    <property type="match status" value="1"/>
</dbReference>
<evidence type="ECO:0000259" key="2">
    <source>
        <dbReference type="Pfam" id="PF17919"/>
    </source>
</evidence>
<dbReference type="InterPro" id="IPR043502">
    <property type="entry name" value="DNA/RNA_pol_sf"/>
</dbReference>
<evidence type="ECO:0000313" key="4">
    <source>
        <dbReference type="Proteomes" id="UP001054821"/>
    </source>
</evidence>
<dbReference type="Gene3D" id="3.30.70.270">
    <property type="match status" value="1"/>
</dbReference>
<evidence type="ECO:0000313" key="3">
    <source>
        <dbReference type="EMBL" id="KAI5347464.1"/>
    </source>
</evidence>
<proteinExistence type="predicted"/>
<dbReference type="Proteomes" id="UP001054821">
    <property type="component" value="Chromosome 2"/>
</dbReference>
<feature type="domain" description="Reverse transcriptase/retrotransposon-derived protein RNase H-like" evidence="2">
    <location>
        <begin position="119"/>
        <end position="205"/>
    </location>
</feature>
<dbReference type="InterPro" id="IPR043128">
    <property type="entry name" value="Rev_trsase/Diguanyl_cyclase"/>
</dbReference>
<organism evidence="3 4">
    <name type="scientific">Prunus dulcis</name>
    <name type="common">Almond</name>
    <name type="synonym">Amygdalus dulcis</name>
    <dbReference type="NCBI Taxonomy" id="3755"/>
    <lineage>
        <taxon>Eukaryota</taxon>
        <taxon>Viridiplantae</taxon>
        <taxon>Streptophyta</taxon>
        <taxon>Embryophyta</taxon>
        <taxon>Tracheophyta</taxon>
        <taxon>Spermatophyta</taxon>
        <taxon>Magnoliopsida</taxon>
        <taxon>eudicotyledons</taxon>
        <taxon>Gunneridae</taxon>
        <taxon>Pentapetalae</taxon>
        <taxon>rosids</taxon>
        <taxon>fabids</taxon>
        <taxon>Rosales</taxon>
        <taxon>Rosaceae</taxon>
        <taxon>Amygdaloideae</taxon>
        <taxon>Amygdaleae</taxon>
        <taxon>Prunus</taxon>
    </lineage>
</organism>
<dbReference type="SUPFAM" id="SSF56672">
    <property type="entry name" value="DNA/RNA polymerases"/>
    <property type="match status" value="1"/>
</dbReference>
<sequence>MNIGSSSQNPRHAMERNQAVLLKGLESEESDARHSIHDSTGSRRSRTGSRRLYQIQEAVFRQENLNKASPKDEYPMPMADMLVDGATHNQMLSFMDGNAGKIQPFSSLLRLKQEQMFKWEEQHQQAFEEIKHYLSNPPVLSPPKRGRPLKLYVGTVLVQDNKEGKEHAVYYLSRTLTEVERKYSAIERLCLALYFAAVKLRHYILPFTIYIIAKTDLIKYMLTRPMFRGRIGKWTLALTELVFLRKLSKDKL</sequence>
<dbReference type="AlphaFoldDB" id="A0AAD4WRK1"/>
<feature type="compositionally biased region" description="Polar residues" evidence="1">
    <location>
        <begin position="1"/>
        <end position="10"/>
    </location>
</feature>
<dbReference type="InterPro" id="IPR041577">
    <property type="entry name" value="RT_RNaseH_2"/>
</dbReference>
<keyword evidence="4" id="KW-1185">Reference proteome</keyword>
<accession>A0AAD4WRK1</accession>
<name>A0AAD4WRK1_PRUDU</name>
<feature type="region of interest" description="Disordered" evidence="1">
    <location>
        <begin position="1"/>
        <end position="50"/>
    </location>
</feature>
<comment type="caution">
    <text evidence="3">The sequence shown here is derived from an EMBL/GenBank/DDBJ whole genome shotgun (WGS) entry which is preliminary data.</text>
</comment>
<gene>
    <name evidence="3" type="ORF">L3X38_015343</name>
</gene>